<evidence type="ECO:0000256" key="2">
    <source>
        <dbReference type="PROSITE-ProRule" id="PRU00235"/>
    </source>
</evidence>
<keyword evidence="1" id="KW-0677">Repeat</keyword>
<protein>
    <submittedName>
        <fullName evidence="3">Uncharacterized protein</fullName>
    </submittedName>
</protein>
<dbReference type="PRINTS" id="PR00633">
    <property type="entry name" value="RCCNDNSATION"/>
</dbReference>
<feature type="repeat" description="RCC1" evidence="2">
    <location>
        <begin position="273"/>
        <end position="324"/>
    </location>
</feature>
<dbReference type="PANTHER" id="PTHR22872:SF2">
    <property type="entry name" value="INHIBITOR OF BRUTON TYROSINE KINASE"/>
    <property type="match status" value="1"/>
</dbReference>
<dbReference type="InterPro" id="IPR051625">
    <property type="entry name" value="Signaling_Regulatory_Domain"/>
</dbReference>
<evidence type="ECO:0000313" key="3">
    <source>
        <dbReference type="EMBL" id="EGN96967.1"/>
    </source>
</evidence>
<dbReference type="STRING" id="936435.F8Q4B2"/>
<dbReference type="PROSITE" id="PS50012">
    <property type="entry name" value="RCC1_3"/>
    <property type="match status" value="3"/>
</dbReference>
<dbReference type="Pfam" id="PF00415">
    <property type="entry name" value="RCC1"/>
    <property type="match status" value="1"/>
</dbReference>
<dbReference type="Proteomes" id="UP000008063">
    <property type="component" value="Unassembled WGS sequence"/>
</dbReference>
<feature type="repeat" description="RCC1" evidence="2">
    <location>
        <begin position="161"/>
        <end position="210"/>
    </location>
</feature>
<reference evidence="4" key="1">
    <citation type="journal article" date="2011" name="Science">
        <title>The plant cell wall-decomposing machinery underlies the functional diversity of forest fungi.</title>
        <authorList>
            <person name="Eastwood D.C."/>
            <person name="Floudas D."/>
            <person name="Binder M."/>
            <person name="Majcherczyk A."/>
            <person name="Schneider P."/>
            <person name="Aerts A."/>
            <person name="Asiegbu F.O."/>
            <person name="Baker S.E."/>
            <person name="Barry K."/>
            <person name="Bendiksby M."/>
            <person name="Blumentritt M."/>
            <person name="Coutinho P.M."/>
            <person name="Cullen D."/>
            <person name="de Vries R.P."/>
            <person name="Gathman A."/>
            <person name="Goodell B."/>
            <person name="Henrissat B."/>
            <person name="Ihrmark K."/>
            <person name="Kauserud H."/>
            <person name="Kohler A."/>
            <person name="LaButti K."/>
            <person name="Lapidus A."/>
            <person name="Lavin J.L."/>
            <person name="Lee Y.-H."/>
            <person name="Lindquist E."/>
            <person name="Lilly W."/>
            <person name="Lucas S."/>
            <person name="Morin E."/>
            <person name="Murat C."/>
            <person name="Oguiza J.A."/>
            <person name="Park J."/>
            <person name="Pisabarro A.G."/>
            <person name="Riley R."/>
            <person name="Rosling A."/>
            <person name="Salamov A."/>
            <person name="Schmidt O."/>
            <person name="Schmutz J."/>
            <person name="Skrede I."/>
            <person name="Stenlid J."/>
            <person name="Wiebenga A."/>
            <person name="Xie X."/>
            <person name="Kuees U."/>
            <person name="Hibbett D.S."/>
            <person name="Hoffmeister D."/>
            <person name="Hoegberg N."/>
            <person name="Martin F."/>
            <person name="Grigoriev I.V."/>
            <person name="Watkinson S.C."/>
        </authorList>
    </citation>
    <scope>NUCLEOTIDE SEQUENCE [LARGE SCALE GENOMIC DNA]</scope>
    <source>
        <strain evidence="4">strain S7.3</strain>
    </source>
</reference>
<accession>F8Q4B2</accession>
<keyword evidence="4" id="KW-1185">Reference proteome</keyword>
<dbReference type="InterPro" id="IPR036770">
    <property type="entry name" value="Ankyrin_rpt-contain_sf"/>
</dbReference>
<sequence>MACASVEPSSLQYVRFLLAHPAINVNLQDAESNWTALHRALYAGNLAAAILLLKRSDVDTSLKDLEGYTAFDLYNTTLRTTKPDATDEGPAELFTWGANRNAALGLGDSDNRTFPDQVIIPRKHDPNLHDKTLEVRFSPIQVRQISMSRLHTVVVTSESQDNLRLCGFGSGGRLGPSQHTQYGLMTLPEFSHNVVSVALGQDHTLALTKSWEVLSWGLNRFSQLGYVVDQSPMSVGRREEPIQASPRKIGHLKKETVRGIAACKTASACWTETEVFTWGTNSGQLGYSKNATPVQVLPRKVTVVVQPVTAIAMTDNAMACLLKSGDVAFLWNDIVLKINFPTQSFSSEIHVYRPPQAIKGPKVAKITSCEDTFAALSSNGEVFIFTPPGSSDDGLHGKGAATVIPQRVWALRKQFS</sequence>
<dbReference type="Pfam" id="PF13637">
    <property type="entry name" value="Ank_4"/>
    <property type="match status" value="1"/>
</dbReference>
<dbReference type="InterPro" id="IPR000408">
    <property type="entry name" value="Reg_chr_condens"/>
</dbReference>
<name>F8Q4B2_SERL3</name>
<dbReference type="Gene3D" id="2.130.10.30">
    <property type="entry name" value="Regulator of chromosome condensation 1/beta-lactamase-inhibitor protein II"/>
    <property type="match status" value="1"/>
</dbReference>
<feature type="repeat" description="RCC1" evidence="2">
    <location>
        <begin position="91"/>
        <end position="158"/>
    </location>
</feature>
<dbReference type="eggNOG" id="KOG0783">
    <property type="taxonomic scope" value="Eukaryota"/>
</dbReference>
<dbReference type="OMA" id="SACWTET"/>
<dbReference type="EMBL" id="GL945483">
    <property type="protein sequence ID" value="EGN96967.1"/>
    <property type="molecule type" value="Genomic_DNA"/>
</dbReference>
<dbReference type="Gene3D" id="1.25.40.20">
    <property type="entry name" value="Ankyrin repeat-containing domain"/>
    <property type="match status" value="1"/>
</dbReference>
<proteinExistence type="predicted"/>
<dbReference type="OrthoDB" id="1893551at2759"/>
<evidence type="ECO:0000313" key="4">
    <source>
        <dbReference type="Proteomes" id="UP000008063"/>
    </source>
</evidence>
<dbReference type="SUPFAM" id="SSF48403">
    <property type="entry name" value="Ankyrin repeat"/>
    <property type="match status" value="1"/>
</dbReference>
<gene>
    <name evidence="3" type="ORF">SERLA73DRAFT_111764</name>
</gene>
<dbReference type="HOGENOM" id="CLU_661505_0_0_1"/>
<dbReference type="InParanoid" id="F8Q4B2"/>
<dbReference type="PANTHER" id="PTHR22872">
    <property type="entry name" value="BTK-BINDING PROTEIN-RELATED"/>
    <property type="match status" value="1"/>
</dbReference>
<dbReference type="SUPFAM" id="SSF50985">
    <property type="entry name" value="RCC1/BLIP-II"/>
    <property type="match status" value="1"/>
</dbReference>
<dbReference type="AlphaFoldDB" id="F8Q4B2"/>
<dbReference type="InterPro" id="IPR009091">
    <property type="entry name" value="RCC1/BLIP-II"/>
</dbReference>
<feature type="non-terminal residue" evidence="3">
    <location>
        <position position="416"/>
    </location>
</feature>
<dbReference type="InterPro" id="IPR002110">
    <property type="entry name" value="Ankyrin_rpt"/>
</dbReference>
<organism evidence="4">
    <name type="scientific">Serpula lacrymans var. lacrymans (strain S7.3)</name>
    <name type="common">Dry rot fungus</name>
    <dbReference type="NCBI Taxonomy" id="936435"/>
    <lineage>
        <taxon>Eukaryota</taxon>
        <taxon>Fungi</taxon>
        <taxon>Dikarya</taxon>
        <taxon>Basidiomycota</taxon>
        <taxon>Agaricomycotina</taxon>
        <taxon>Agaricomycetes</taxon>
        <taxon>Agaricomycetidae</taxon>
        <taxon>Boletales</taxon>
        <taxon>Coniophorineae</taxon>
        <taxon>Serpulaceae</taxon>
        <taxon>Serpula</taxon>
    </lineage>
</organism>
<evidence type="ECO:0000256" key="1">
    <source>
        <dbReference type="ARBA" id="ARBA00022737"/>
    </source>
</evidence>
<dbReference type="Pfam" id="PF13540">
    <property type="entry name" value="RCC1_2"/>
    <property type="match status" value="1"/>
</dbReference>